<proteinExistence type="predicted"/>
<accession>A0A2W5FBL6</accession>
<evidence type="ECO:0000313" key="1">
    <source>
        <dbReference type="EMBL" id="PZP53481.1"/>
    </source>
</evidence>
<reference evidence="1 2" key="1">
    <citation type="submission" date="2017-08" db="EMBL/GenBank/DDBJ databases">
        <title>Infants hospitalized years apart are colonized by the same room-sourced microbial strains.</title>
        <authorList>
            <person name="Brooks B."/>
            <person name="Olm M.R."/>
            <person name="Firek B.A."/>
            <person name="Baker R."/>
            <person name="Thomas B.C."/>
            <person name="Morowitz M.J."/>
            <person name="Banfield J.F."/>
        </authorList>
    </citation>
    <scope>NUCLEOTIDE SEQUENCE [LARGE SCALE GENOMIC DNA]</scope>
    <source>
        <strain evidence="1">S2_006_000_R2_64</strain>
    </source>
</reference>
<sequence length="77" mass="8935">MSLQFFGLDKIKKTGREYNKPSEILNDPYLTSLQKYMVLEAMLSSVNDEEETSGTRFSQRLVDEITRAKLLLKTQMD</sequence>
<gene>
    <name evidence="1" type="ORF">DI586_10985</name>
</gene>
<organism evidence="1 2">
    <name type="scientific">Micavibrio aeruginosavorus</name>
    <dbReference type="NCBI Taxonomy" id="349221"/>
    <lineage>
        <taxon>Bacteria</taxon>
        <taxon>Pseudomonadati</taxon>
        <taxon>Bdellovibrionota</taxon>
        <taxon>Bdellovibrionia</taxon>
        <taxon>Bdellovibrionales</taxon>
        <taxon>Pseudobdellovibrionaceae</taxon>
        <taxon>Micavibrio</taxon>
    </lineage>
</organism>
<dbReference type="AlphaFoldDB" id="A0A2W5FBL6"/>
<dbReference type="Proteomes" id="UP000249739">
    <property type="component" value="Unassembled WGS sequence"/>
</dbReference>
<dbReference type="EMBL" id="QFOT01000179">
    <property type="protein sequence ID" value="PZP53481.1"/>
    <property type="molecule type" value="Genomic_DNA"/>
</dbReference>
<name>A0A2W5FBL6_9BACT</name>
<evidence type="ECO:0000313" key="2">
    <source>
        <dbReference type="Proteomes" id="UP000249739"/>
    </source>
</evidence>
<protein>
    <submittedName>
        <fullName evidence="1">Uncharacterized protein</fullName>
    </submittedName>
</protein>
<comment type="caution">
    <text evidence="1">The sequence shown here is derived from an EMBL/GenBank/DDBJ whole genome shotgun (WGS) entry which is preliminary data.</text>
</comment>